<evidence type="ECO:0000256" key="5">
    <source>
        <dbReference type="ARBA" id="ARBA00034531"/>
    </source>
</evidence>
<evidence type="ECO:0000256" key="2">
    <source>
        <dbReference type="ARBA" id="ARBA00022695"/>
    </source>
</evidence>
<organism evidence="9 10">
    <name type="scientific">Enterobacter hormaechei</name>
    <dbReference type="NCBI Taxonomy" id="158836"/>
    <lineage>
        <taxon>Bacteria</taxon>
        <taxon>Pseudomonadati</taxon>
        <taxon>Pseudomonadota</taxon>
        <taxon>Gammaproteobacteria</taxon>
        <taxon>Enterobacterales</taxon>
        <taxon>Enterobacteriaceae</taxon>
        <taxon>Enterobacter</taxon>
        <taxon>Enterobacter cloacae complex</taxon>
    </lineage>
</organism>
<feature type="domain" description="Fido" evidence="8">
    <location>
        <begin position="48"/>
        <end position="185"/>
    </location>
</feature>
<dbReference type="Proteomes" id="UP000076205">
    <property type="component" value="Unassembled WGS sequence"/>
</dbReference>
<dbReference type="GO" id="GO:0051302">
    <property type="term" value="P:regulation of cell division"/>
    <property type="evidence" value="ECO:0007669"/>
    <property type="project" value="TreeGrafter"/>
</dbReference>
<dbReference type="PANTHER" id="PTHR39560">
    <property type="entry name" value="PROTEIN ADENYLYLTRANSFERASE FIC-RELATED"/>
    <property type="match status" value="1"/>
</dbReference>
<dbReference type="KEGG" id="ehm:AB284_03975"/>
<protein>
    <recommendedName>
        <fullName evidence="5">protein adenylyltransferase</fullName>
        <ecNumber evidence="5">2.7.7.108</ecNumber>
    </recommendedName>
</protein>
<reference evidence="9 10" key="1">
    <citation type="submission" date="2016-03" db="EMBL/GenBank/DDBJ databases">
        <authorList>
            <consortium name="Pathogen Informatics"/>
        </authorList>
    </citation>
    <scope>NUCLEOTIDE SEQUENCE [LARGE SCALE GENOMIC DNA]</scope>
    <source>
        <strain evidence="10">e1424</strain>
    </source>
</reference>
<gene>
    <name evidence="9" type="primary">fic</name>
    <name evidence="9" type="ORF">SAMEA2273352_03073</name>
</gene>
<dbReference type="EC" id="2.7.7.108" evidence="5"/>
<accession>A0A822WWV0</accession>
<dbReference type="AlphaFoldDB" id="A0A822WWV0"/>
<dbReference type="InterPro" id="IPR022541">
    <property type="entry name" value="YhfG"/>
</dbReference>
<evidence type="ECO:0000259" key="8">
    <source>
        <dbReference type="PROSITE" id="PS51459"/>
    </source>
</evidence>
<proteinExistence type="predicted"/>
<dbReference type="GO" id="GO:0005524">
    <property type="term" value="F:ATP binding"/>
    <property type="evidence" value="ECO:0007669"/>
    <property type="project" value="UniProtKB-KW"/>
</dbReference>
<keyword evidence="2 9" id="KW-0548">Nucleotidyltransferase</keyword>
<dbReference type="PANTHER" id="PTHR39560:SF1">
    <property type="entry name" value="PROTEIN ADENYLYLTRANSFERASE FIC-RELATED"/>
    <property type="match status" value="1"/>
</dbReference>
<evidence type="ECO:0000313" key="9">
    <source>
        <dbReference type="EMBL" id="CZX68988.1"/>
    </source>
</evidence>
<evidence type="ECO:0000256" key="4">
    <source>
        <dbReference type="ARBA" id="ARBA00022840"/>
    </source>
</evidence>
<dbReference type="RefSeq" id="WP_032620993.1">
    <property type="nucleotide sequence ID" value="NZ_BPUF01000010.1"/>
</dbReference>
<dbReference type="Gene3D" id="1.10.3290.10">
    <property type="entry name" value="Fido-like domain"/>
    <property type="match status" value="1"/>
</dbReference>
<evidence type="ECO:0000313" key="10">
    <source>
        <dbReference type="Proteomes" id="UP000076205"/>
    </source>
</evidence>
<evidence type="ECO:0000256" key="3">
    <source>
        <dbReference type="ARBA" id="ARBA00022741"/>
    </source>
</evidence>
<keyword evidence="3" id="KW-0547">Nucleotide-binding</keyword>
<dbReference type="Pfam" id="PF02661">
    <property type="entry name" value="Fic"/>
    <property type="match status" value="1"/>
</dbReference>
<keyword evidence="4" id="KW-0067">ATP-binding</keyword>
<comment type="catalytic activity">
    <reaction evidence="6">
        <text>L-threonyl-[protein] + ATP = 3-O-(5'-adenylyl)-L-threonyl-[protein] + diphosphate</text>
        <dbReference type="Rhea" id="RHEA:54292"/>
        <dbReference type="Rhea" id="RHEA-COMP:11060"/>
        <dbReference type="Rhea" id="RHEA-COMP:13847"/>
        <dbReference type="ChEBI" id="CHEBI:30013"/>
        <dbReference type="ChEBI" id="CHEBI:30616"/>
        <dbReference type="ChEBI" id="CHEBI:33019"/>
        <dbReference type="ChEBI" id="CHEBI:138113"/>
        <dbReference type="EC" id="2.7.7.108"/>
    </reaction>
</comment>
<evidence type="ECO:0000256" key="7">
    <source>
        <dbReference type="ARBA" id="ARBA00048696"/>
    </source>
</evidence>
<keyword evidence="1 9" id="KW-0808">Transferase</keyword>
<evidence type="ECO:0000256" key="1">
    <source>
        <dbReference type="ARBA" id="ARBA00022679"/>
    </source>
</evidence>
<dbReference type="EMBL" id="FJYW01000006">
    <property type="protein sequence ID" value="CZX68988.1"/>
    <property type="molecule type" value="Genomic_DNA"/>
</dbReference>
<comment type="catalytic activity">
    <reaction evidence="7">
        <text>L-tyrosyl-[protein] + ATP = O-(5'-adenylyl)-L-tyrosyl-[protein] + diphosphate</text>
        <dbReference type="Rhea" id="RHEA:54288"/>
        <dbReference type="Rhea" id="RHEA-COMP:10136"/>
        <dbReference type="Rhea" id="RHEA-COMP:13846"/>
        <dbReference type="ChEBI" id="CHEBI:30616"/>
        <dbReference type="ChEBI" id="CHEBI:33019"/>
        <dbReference type="ChEBI" id="CHEBI:46858"/>
        <dbReference type="ChEBI" id="CHEBI:83624"/>
        <dbReference type="EC" id="2.7.7.108"/>
    </reaction>
</comment>
<evidence type="ECO:0000256" key="6">
    <source>
        <dbReference type="ARBA" id="ARBA00047939"/>
    </source>
</evidence>
<dbReference type="NCBIfam" id="NF007672">
    <property type="entry name" value="PRK10347.1"/>
    <property type="match status" value="1"/>
</dbReference>
<dbReference type="GO" id="GO:0070733">
    <property type="term" value="F:AMPylase activity"/>
    <property type="evidence" value="ECO:0007669"/>
    <property type="project" value="UniProtKB-EC"/>
</dbReference>
<dbReference type="Pfam" id="PF10832">
    <property type="entry name" value="YhfG"/>
    <property type="match status" value="1"/>
</dbReference>
<dbReference type="InterPro" id="IPR003812">
    <property type="entry name" value="Fido"/>
</dbReference>
<sequence length="194" mass="21696">MKKLTDKQKSRLWEQQRNVNFQASCLLEKGKGPAKPDIETLELGPSAPGLPHLCLIHCHLFRNEMKGAGELRTADISKGDIPFCHFEYIEKVGNELMASLESDKYLVGLQKEEFTDRISHYYCEINMLHPFISGNGVAQRIFFEQLAIHAGYVLNWQGIDPDDWAAANQSGAMGDLTALNAIFAKVVSEARESA</sequence>
<dbReference type="PROSITE" id="PS51459">
    <property type="entry name" value="FIDO"/>
    <property type="match status" value="1"/>
</dbReference>
<name>A0A822WWV0_9ENTR</name>
<dbReference type="SUPFAM" id="SSF140931">
    <property type="entry name" value="Fic-like"/>
    <property type="match status" value="1"/>
</dbReference>
<dbReference type="InterPro" id="IPR036597">
    <property type="entry name" value="Fido-like_dom_sf"/>
</dbReference>
<comment type="caution">
    <text evidence="9">The sequence shown here is derived from an EMBL/GenBank/DDBJ whole genome shotgun (WGS) entry which is preliminary data.</text>
</comment>